<dbReference type="PANTHER" id="PTHR33376:SF7">
    <property type="entry name" value="C4-DICARBOXYLATE-BINDING PROTEIN DCTB"/>
    <property type="match status" value="1"/>
</dbReference>
<dbReference type="EMBL" id="VSSQ01029154">
    <property type="protein sequence ID" value="MPM79157.1"/>
    <property type="molecule type" value="Genomic_DNA"/>
</dbReference>
<dbReference type="AlphaFoldDB" id="A0A645CQH2"/>
<keyword evidence="2" id="KW-0813">Transport</keyword>
<sequence>MEGVQLGTIAQCESSLAPFASFNSAFYAFNLPYLFPNRDVAYAFLDGETAGQMKESVIKDGFRILEYLENGFRHTTNSVRPIKAPADLKGLKIRTMENPVHMATYNAMGALATPMAFGELYTALQQKAIDGQENPYANINSNKLYEAQKYITDNGVFYDVTGFFINPDFFDSLSGDLQSNVKEAAEYCKKINREESIKQDKEYKEFLKTKLEFTELTDEQRQAFVDATKSVYDEFRDEIGADTLDKIIKELADINKKMK</sequence>
<dbReference type="GO" id="GO:0030288">
    <property type="term" value="C:outer membrane-bounded periplasmic space"/>
    <property type="evidence" value="ECO:0007669"/>
    <property type="project" value="InterPro"/>
</dbReference>
<comment type="caution">
    <text evidence="4">The sequence shown here is derived from an EMBL/GenBank/DDBJ whole genome shotgun (WGS) entry which is preliminary data.</text>
</comment>
<dbReference type="PANTHER" id="PTHR33376">
    <property type="match status" value="1"/>
</dbReference>
<evidence type="ECO:0000256" key="2">
    <source>
        <dbReference type="ARBA" id="ARBA00022448"/>
    </source>
</evidence>
<comment type="similarity">
    <text evidence="1">Belongs to the bacterial solute-binding protein 7 family.</text>
</comment>
<evidence type="ECO:0000256" key="1">
    <source>
        <dbReference type="ARBA" id="ARBA00009023"/>
    </source>
</evidence>
<protein>
    <submittedName>
        <fullName evidence="4">Solute-binding protein</fullName>
    </submittedName>
</protein>
<dbReference type="InterPro" id="IPR004682">
    <property type="entry name" value="TRAP_DctP"/>
</dbReference>
<reference evidence="4" key="1">
    <citation type="submission" date="2019-08" db="EMBL/GenBank/DDBJ databases">
        <authorList>
            <person name="Kucharzyk K."/>
            <person name="Murdoch R.W."/>
            <person name="Higgins S."/>
            <person name="Loffler F."/>
        </authorList>
    </citation>
    <scope>NUCLEOTIDE SEQUENCE</scope>
</reference>
<accession>A0A645CQH2</accession>
<dbReference type="InterPro" id="IPR038404">
    <property type="entry name" value="TRAP_DctP_sf"/>
</dbReference>
<evidence type="ECO:0000256" key="3">
    <source>
        <dbReference type="ARBA" id="ARBA00022729"/>
    </source>
</evidence>
<dbReference type="NCBIfam" id="TIGR00787">
    <property type="entry name" value="dctP"/>
    <property type="match status" value="1"/>
</dbReference>
<proteinExistence type="inferred from homology"/>
<dbReference type="InterPro" id="IPR018389">
    <property type="entry name" value="DctP_fam"/>
</dbReference>
<evidence type="ECO:0000313" key="4">
    <source>
        <dbReference type="EMBL" id="MPM79157.1"/>
    </source>
</evidence>
<organism evidence="4">
    <name type="scientific">bioreactor metagenome</name>
    <dbReference type="NCBI Taxonomy" id="1076179"/>
    <lineage>
        <taxon>unclassified sequences</taxon>
        <taxon>metagenomes</taxon>
        <taxon>ecological metagenomes</taxon>
    </lineage>
</organism>
<keyword evidence="3" id="KW-0732">Signal</keyword>
<dbReference type="Gene3D" id="3.40.190.170">
    <property type="entry name" value="Bacterial extracellular solute-binding protein, family 7"/>
    <property type="match status" value="1"/>
</dbReference>
<dbReference type="Pfam" id="PF03480">
    <property type="entry name" value="DctP"/>
    <property type="match status" value="1"/>
</dbReference>
<gene>
    <name evidence="4" type="ORF">SDC9_126190</name>
</gene>
<dbReference type="GO" id="GO:0055085">
    <property type="term" value="P:transmembrane transport"/>
    <property type="evidence" value="ECO:0007669"/>
    <property type="project" value="InterPro"/>
</dbReference>
<name>A0A645CQH2_9ZZZZ</name>
<dbReference type="NCBIfam" id="NF037995">
    <property type="entry name" value="TRAP_S1"/>
    <property type="match status" value="1"/>
</dbReference>